<protein>
    <recommendedName>
        <fullName evidence="3">Minor tail protein</fullName>
    </recommendedName>
</protein>
<comment type="caution">
    <text evidence="1">The sequence shown here is derived from an EMBL/GenBank/DDBJ whole genome shotgun (WGS) entry which is preliminary data.</text>
</comment>
<evidence type="ECO:0000313" key="2">
    <source>
        <dbReference type="Proteomes" id="UP000263094"/>
    </source>
</evidence>
<dbReference type="EMBL" id="QUAK01000194">
    <property type="protein sequence ID" value="RFU83615.1"/>
    <property type="molecule type" value="Genomic_DNA"/>
</dbReference>
<accession>A0A372LZC9</accession>
<dbReference type="AlphaFoldDB" id="A0A372LZC9"/>
<reference evidence="1 2" key="1">
    <citation type="submission" date="2018-08" db="EMBL/GenBank/DDBJ databases">
        <title>Isolation, diversity and antifungal activity of Actinobacteria from wheat.</title>
        <authorList>
            <person name="Han C."/>
        </authorList>
    </citation>
    <scope>NUCLEOTIDE SEQUENCE [LARGE SCALE GENOMIC DNA]</scope>
    <source>
        <strain evidence="1 2">NEAU-YY421</strain>
    </source>
</reference>
<organism evidence="1 2">
    <name type="scientific">Streptomyces triticagri</name>
    <dbReference type="NCBI Taxonomy" id="2293568"/>
    <lineage>
        <taxon>Bacteria</taxon>
        <taxon>Bacillati</taxon>
        <taxon>Actinomycetota</taxon>
        <taxon>Actinomycetes</taxon>
        <taxon>Kitasatosporales</taxon>
        <taxon>Streptomycetaceae</taxon>
        <taxon>Streptomyces</taxon>
    </lineage>
</organism>
<evidence type="ECO:0000313" key="1">
    <source>
        <dbReference type="EMBL" id="RFU83615.1"/>
    </source>
</evidence>
<keyword evidence="2" id="KW-1185">Reference proteome</keyword>
<sequence>MANVRGPLGCASDYQAQIVWRENGRVFGSPVLDGVTDVGWSRSLNDVSEATVTIARQGNDPACCGILGEVTPWVHELLILRDGVRVWEGPVIKVTEGRSEIVLEAKDVFAYLDRCKNTFKMRYVEATPDEEGRRRGQVTWIAEHILHLNLELSSLSQPPDYPRIMEYIVRRDSSKVIKYEKDGSSNTSVWAEYVGNILRALNKRGLHWTTVGRTLYLIAGLSENDPPLARLGLDDILGDLQVITDGNALATASWAHDQDQQDISKGRAVGTGYFGTAYGRVDLITRVDEEEPDEEDLREAARSALAGRYPIPWAISMPENSQLHPDTPLDVNDLVCGERVDVSTQGMCTELLQPFRISDVEGTWSQKTGEKIAITLVPPNALSGDTPAPGD</sequence>
<gene>
    <name evidence="1" type="ORF">DY218_27295</name>
</gene>
<name>A0A372LZC9_9ACTN</name>
<evidence type="ECO:0008006" key="3">
    <source>
        <dbReference type="Google" id="ProtNLM"/>
    </source>
</evidence>
<dbReference type="RefSeq" id="WP_128558771.1">
    <property type="nucleotide sequence ID" value="NZ_QUAK01000194.1"/>
</dbReference>
<dbReference type="OrthoDB" id="3524739at2"/>
<dbReference type="Proteomes" id="UP000263094">
    <property type="component" value="Unassembled WGS sequence"/>
</dbReference>
<proteinExistence type="predicted"/>